<proteinExistence type="predicted"/>
<feature type="chain" id="PRO_5009584489" description="Peptidoglycan binding-like domain-containing protein" evidence="1">
    <location>
        <begin position="37"/>
        <end position="195"/>
    </location>
</feature>
<dbReference type="InterPro" id="IPR036366">
    <property type="entry name" value="PGBDSf"/>
</dbReference>
<dbReference type="Pfam" id="PF01471">
    <property type="entry name" value="PG_binding_1"/>
    <property type="match status" value="2"/>
</dbReference>
<evidence type="ECO:0000259" key="2">
    <source>
        <dbReference type="Pfam" id="PF01471"/>
    </source>
</evidence>
<dbReference type="Proteomes" id="UP000178168">
    <property type="component" value="Unassembled WGS sequence"/>
</dbReference>
<reference evidence="3 4" key="1">
    <citation type="journal article" date="2016" name="Nat. Commun.">
        <title>Thousands of microbial genomes shed light on interconnected biogeochemical processes in an aquifer system.</title>
        <authorList>
            <person name="Anantharaman K."/>
            <person name="Brown C.T."/>
            <person name="Hug L.A."/>
            <person name="Sharon I."/>
            <person name="Castelle C.J."/>
            <person name="Probst A.J."/>
            <person name="Thomas B.C."/>
            <person name="Singh A."/>
            <person name="Wilkins M.J."/>
            <person name="Karaoz U."/>
            <person name="Brodie E.L."/>
            <person name="Williams K.H."/>
            <person name="Hubbard S.S."/>
            <person name="Banfield J.F."/>
        </authorList>
    </citation>
    <scope>NUCLEOTIDE SEQUENCE [LARGE SCALE GENOMIC DNA]</scope>
</reference>
<evidence type="ECO:0000313" key="3">
    <source>
        <dbReference type="EMBL" id="OHA86195.1"/>
    </source>
</evidence>
<dbReference type="EMBL" id="MHUZ01000007">
    <property type="protein sequence ID" value="OHA86195.1"/>
    <property type="molecule type" value="Genomic_DNA"/>
</dbReference>
<dbReference type="AlphaFoldDB" id="A0A1G2SM98"/>
<accession>A0A1G2SM98</accession>
<dbReference type="STRING" id="1802730.A2591_03885"/>
<evidence type="ECO:0000313" key="4">
    <source>
        <dbReference type="Proteomes" id="UP000178168"/>
    </source>
</evidence>
<protein>
    <recommendedName>
        <fullName evidence="2">Peptidoglycan binding-like domain-containing protein</fullName>
    </recommendedName>
</protein>
<dbReference type="InterPro" id="IPR052905">
    <property type="entry name" value="LD-transpeptidase_YkuD-like"/>
</dbReference>
<sequence>MGFLIGNTKMNSFKKVSFGVCAAAFILLGGAQVASAQVFTQDLGIGSTGTEVTKLQERLLAEGLLASDVKATGYYGALTEEAVVKFQQLYTIDMTGTVGPKTRAILNGTSSGGSEGSVLGASTFNFTQNLVVGSTGEEVTKLQERLLADGLLASDVTPTGYFGSLTEGAVKKFQELYGIEMTGTVGPLTRAALNK</sequence>
<evidence type="ECO:0000256" key="1">
    <source>
        <dbReference type="SAM" id="SignalP"/>
    </source>
</evidence>
<feature type="signal peptide" evidence="1">
    <location>
        <begin position="1"/>
        <end position="36"/>
    </location>
</feature>
<dbReference type="InterPro" id="IPR002477">
    <property type="entry name" value="Peptidoglycan-bd-like"/>
</dbReference>
<feature type="domain" description="Peptidoglycan binding-like" evidence="2">
    <location>
        <begin position="135"/>
        <end position="193"/>
    </location>
</feature>
<feature type="domain" description="Peptidoglycan binding-like" evidence="2">
    <location>
        <begin position="48"/>
        <end position="106"/>
    </location>
</feature>
<dbReference type="PANTHER" id="PTHR41533">
    <property type="entry name" value="L,D-TRANSPEPTIDASE HI_1667-RELATED"/>
    <property type="match status" value="1"/>
</dbReference>
<gene>
    <name evidence="3" type="ORF">A2591_03885</name>
</gene>
<dbReference type="SUPFAM" id="SSF47090">
    <property type="entry name" value="PGBD-like"/>
    <property type="match status" value="2"/>
</dbReference>
<keyword evidence="1" id="KW-0732">Signal</keyword>
<dbReference type="Gene3D" id="1.10.101.10">
    <property type="entry name" value="PGBD-like superfamily/PGBD"/>
    <property type="match status" value="2"/>
</dbReference>
<name>A0A1G2SM98_9BACT</name>
<dbReference type="InterPro" id="IPR036365">
    <property type="entry name" value="PGBD-like_sf"/>
</dbReference>
<organism evidence="3 4">
    <name type="scientific">Candidatus Yonathbacteria bacterium RIFOXYD1_FULL_52_36</name>
    <dbReference type="NCBI Taxonomy" id="1802730"/>
    <lineage>
        <taxon>Bacteria</taxon>
        <taxon>Candidatus Yonathiibacteriota</taxon>
    </lineage>
</organism>
<comment type="caution">
    <text evidence="3">The sequence shown here is derived from an EMBL/GenBank/DDBJ whole genome shotgun (WGS) entry which is preliminary data.</text>
</comment>
<dbReference type="PANTHER" id="PTHR41533:SF1">
    <property type="entry name" value="L,D-TRANSPEPTIDASE YCBB-RELATED"/>
    <property type="match status" value="1"/>
</dbReference>